<dbReference type="InterPro" id="IPR054471">
    <property type="entry name" value="GPIID_WHD"/>
</dbReference>
<gene>
    <name evidence="4" type="ORF">R3P38DRAFT_3626400</name>
</gene>
<keyword evidence="5" id="KW-1185">Reference proteome</keyword>
<dbReference type="Pfam" id="PF22939">
    <property type="entry name" value="WHD_GPIID"/>
    <property type="match status" value="1"/>
</dbReference>
<proteinExistence type="predicted"/>
<feature type="domain" description="Nephrocystin 3-like N-terminal" evidence="3">
    <location>
        <begin position="239"/>
        <end position="371"/>
    </location>
</feature>
<evidence type="ECO:0000313" key="5">
    <source>
        <dbReference type="Proteomes" id="UP001362999"/>
    </source>
</evidence>
<protein>
    <recommendedName>
        <fullName evidence="6">NACHT domain-containing protein</fullName>
    </recommendedName>
</protein>
<dbReference type="AlphaFoldDB" id="A0AAW0A088"/>
<dbReference type="Gene3D" id="3.40.50.300">
    <property type="entry name" value="P-loop containing nucleotide triphosphate hydrolases"/>
    <property type="match status" value="1"/>
</dbReference>
<evidence type="ECO:0000259" key="2">
    <source>
        <dbReference type="Pfam" id="PF22939"/>
    </source>
</evidence>
<evidence type="ECO:0000256" key="1">
    <source>
        <dbReference type="ARBA" id="ARBA00022737"/>
    </source>
</evidence>
<evidence type="ECO:0000259" key="3">
    <source>
        <dbReference type="Pfam" id="PF24883"/>
    </source>
</evidence>
<comment type="caution">
    <text evidence="4">The sequence shown here is derived from an EMBL/GenBank/DDBJ whole genome shotgun (WGS) entry which is preliminary data.</text>
</comment>
<feature type="domain" description="GPI inositol-deacylase winged helix" evidence="2">
    <location>
        <begin position="498"/>
        <end position="578"/>
    </location>
</feature>
<dbReference type="InterPro" id="IPR027417">
    <property type="entry name" value="P-loop_NTPase"/>
</dbReference>
<dbReference type="Proteomes" id="UP001362999">
    <property type="component" value="Unassembled WGS sequence"/>
</dbReference>
<evidence type="ECO:0000313" key="4">
    <source>
        <dbReference type="EMBL" id="KAK6996934.1"/>
    </source>
</evidence>
<dbReference type="SUPFAM" id="SSF52540">
    <property type="entry name" value="P-loop containing nucleoside triphosphate hydrolases"/>
    <property type="match status" value="1"/>
</dbReference>
<reference evidence="4 5" key="1">
    <citation type="journal article" date="2024" name="J Genomics">
        <title>Draft genome sequencing and assembly of Favolaschia claudopus CIRM-BRFM 2984 isolated from oak limbs.</title>
        <authorList>
            <person name="Navarro D."/>
            <person name="Drula E."/>
            <person name="Chaduli D."/>
            <person name="Cazenave R."/>
            <person name="Ahrendt S."/>
            <person name="Wang J."/>
            <person name="Lipzen A."/>
            <person name="Daum C."/>
            <person name="Barry K."/>
            <person name="Grigoriev I.V."/>
            <person name="Favel A."/>
            <person name="Rosso M.N."/>
            <person name="Martin F."/>
        </authorList>
    </citation>
    <scope>NUCLEOTIDE SEQUENCE [LARGE SCALE GENOMIC DNA]</scope>
    <source>
        <strain evidence="4 5">CIRM-BRFM 2984</strain>
    </source>
</reference>
<dbReference type="PANTHER" id="PTHR10039:SF15">
    <property type="entry name" value="NACHT DOMAIN-CONTAINING PROTEIN"/>
    <property type="match status" value="1"/>
</dbReference>
<dbReference type="InterPro" id="IPR056884">
    <property type="entry name" value="NPHP3-like_N"/>
</dbReference>
<name>A0AAW0A088_9AGAR</name>
<organism evidence="4 5">
    <name type="scientific">Favolaschia claudopus</name>
    <dbReference type="NCBI Taxonomy" id="2862362"/>
    <lineage>
        <taxon>Eukaryota</taxon>
        <taxon>Fungi</taxon>
        <taxon>Dikarya</taxon>
        <taxon>Basidiomycota</taxon>
        <taxon>Agaricomycotina</taxon>
        <taxon>Agaricomycetes</taxon>
        <taxon>Agaricomycetidae</taxon>
        <taxon>Agaricales</taxon>
        <taxon>Marasmiineae</taxon>
        <taxon>Mycenaceae</taxon>
        <taxon>Favolaschia</taxon>
    </lineage>
</organism>
<sequence length="713" mass="81003">MAETVGLIASILQLVDTVAKTRQYYMDFKDAPKDQQQLLAEVQGLEPLLKALRTRIDNAGAENSGGMQGLESSLFEVKGIMDRLAKKLDPQGISKFSSRLAWPLWGKKDIDEGLKVIERFKTLANACMVLDLWDSTKEIFQFLQNLSLDQKDHQDQTISALQAVAEHNRTDYNCTLEPLSEMYHRLILRYVDIARSVRQVARNQERIQDSSERDRIIEWFSPLNFFPRQADVLKSRQPGTGEWFLQDHLTKDWKSKPGKIVWCRGIPGAGKTVLASIIVEDLRTTPDYSDAGVAVIYLNHKESTSDSQSPDRLLAAIWRQLIFQKPCPSSMRELYDGHRERETTPTLDETFAVLQSTISQLSRTFIVVDALGFTGRPTVNLMMFSRLHIDVNSIITRDLEILEVSANEDDIRRYIDGQIRKSPRLAKNIENSTPPGLRGEIERTIVSRSDGMFLLAKLHIESIVKQLTVKAIRKALKNMPRDLKRTYDDLWERINQQSEEEKDLARRTLTWISNAETILLLSELVEALAIEPGTIELDPDNIILDPDIIVSVCAGLVVINEEDKLVRLIHYTAQDYLDEIQDKEFPDAQIEIANTCFTYLSFRKFGQGDDVNLQTTFDENALLEYALLFGLIHARGSPEDRITNEILSLLSCLTLSTVESETRWQKMASIHMSLPRTRLGIAAYFDLLHVAQRLVDEDGFDIGALRGATTNGH</sequence>
<dbReference type="Pfam" id="PF24883">
    <property type="entry name" value="NPHP3_N"/>
    <property type="match status" value="1"/>
</dbReference>
<accession>A0AAW0A088</accession>
<dbReference type="EMBL" id="JAWWNJ010000095">
    <property type="protein sequence ID" value="KAK6996934.1"/>
    <property type="molecule type" value="Genomic_DNA"/>
</dbReference>
<dbReference type="PANTHER" id="PTHR10039">
    <property type="entry name" value="AMELOGENIN"/>
    <property type="match status" value="1"/>
</dbReference>
<evidence type="ECO:0008006" key="6">
    <source>
        <dbReference type="Google" id="ProtNLM"/>
    </source>
</evidence>
<keyword evidence="1" id="KW-0677">Repeat</keyword>